<evidence type="ECO:0000313" key="10">
    <source>
        <dbReference type="Proteomes" id="UP001420932"/>
    </source>
</evidence>
<dbReference type="Gene3D" id="3.30.730.10">
    <property type="entry name" value="AP2/ERF domain"/>
    <property type="match status" value="1"/>
</dbReference>
<comment type="subcellular location">
    <subcellularLocation>
        <location evidence="1">Nucleus</location>
    </subcellularLocation>
</comment>
<dbReference type="AlphaFoldDB" id="A0AAP0IFL2"/>
<keyword evidence="2" id="KW-0805">Transcription regulation</keyword>
<comment type="caution">
    <text evidence="9">The sequence shown here is derived from an EMBL/GenBank/DDBJ whole genome shotgun (WGS) entry which is preliminary data.</text>
</comment>
<evidence type="ECO:0000259" key="8">
    <source>
        <dbReference type="PROSITE" id="PS51032"/>
    </source>
</evidence>
<evidence type="ECO:0000256" key="4">
    <source>
        <dbReference type="ARBA" id="ARBA00023163"/>
    </source>
</evidence>
<dbReference type="PANTHER" id="PTHR31194:SF82">
    <property type="entry name" value="AP2_ERF DOMAIN-CONTAINING PROTEIN"/>
    <property type="match status" value="1"/>
</dbReference>
<keyword evidence="5" id="KW-0539">Nucleus</keyword>
<evidence type="ECO:0000313" key="9">
    <source>
        <dbReference type="EMBL" id="KAK9114644.1"/>
    </source>
</evidence>
<dbReference type="GO" id="GO:0005634">
    <property type="term" value="C:nucleus"/>
    <property type="evidence" value="ECO:0007669"/>
    <property type="project" value="UniProtKB-SubCell"/>
</dbReference>
<organism evidence="9 10">
    <name type="scientific">Stephania yunnanensis</name>
    <dbReference type="NCBI Taxonomy" id="152371"/>
    <lineage>
        <taxon>Eukaryota</taxon>
        <taxon>Viridiplantae</taxon>
        <taxon>Streptophyta</taxon>
        <taxon>Embryophyta</taxon>
        <taxon>Tracheophyta</taxon>
        <taxon>Spermatophyta</taxon>
        <taxon>Magnoliopsida</taxon>
        <taxon>Ranunculales</taxon>
        <taxon>Menispermaceae</taxon>
        <taxon>Menispermoideae</taxon>
        <taxon>Cissampelideae</taxon>
        <taxon>Stephania</taxon>
    </lineage>
</organism>
<dbReference type="EMBL" id="JBBNAF010000009">
    <property type="protein sequence ID" value="KAK9114644.1"/>
    <property type="molecule type" value="Genomic_DNA"/>
</dbReference>
<dbReference type="SMART" id="SM00380">
    <property type="entry name" value="AP2"/>
    <property type="match status" value="1"/>
</dbReference>
<dbReference type="InterPro" id="IPR050913">
    <property type="entry name" value="AP2/ERF_ERF"/>
</dbReference>
<dbReference type="InterPro" id="IPR036955">
    <property type="entry name" value="AP2/ERF_dom_sf"/>
</dbReference>
<dbReference type="PANTHER" id="PTHR31194">
    <property type="entry name" value="SHN SHINE , DNA BINDING / TRANSCRIPTION FACTOR"/>
    <property type="match status" value="1"/>
</dbReference>
<dbReference type="PRINTS" id="PR00367">
    <property type="entry name" value="ETHRSPELEMNT"/>
</dbReference>
<proteinExistence type="inferred from homology"/>
<feature type="region of interest" description="Disordered" evidence="7">
    <location>
        <begin position="31"/>
        <end position="56"/>
    </location>
</feature>
<feature type="compositionally biased region" description="Low complexity" evidence="7">
    <location>
        <begin position="32"/>
        <end position="41"/>
    </location>
</feature>
<keyword evidence="3" id="KW-0238">DNA-binding</keyword>
<evidence type="ECO:0000256" key="2">
    <source>
        <dbReference type="ARBA" id="ARBA00023015"/>
    </source>
</evidence>
<evidence type="ECO:0000256" key="6">
    <source>
        <dbReference type="ARBA" id="ARBA00024343"/>
    </source>
</evidence>
<evidence type="ECO:0000256" key="3">
    <source>
        <dbReference type="ARBA" id="ARBA00023125"/>
    </source>
</evidence>
<dbReference type="InterPro" id="IPR016177">
    <property type="entry name" value="DNA-bd_dom_sf"/>
</dbReference>
<protein>
    <recommendedName>
        <fullName evidence="8">AP2/ERF domain-containing protein</fullName>
    </recommendedName>
</protein>
<keyword evidence="4" id="KW-0804">Transcription</keyword>
<comment type="similarity">
    <text evidence="6">Belongs to the AP2/ERF transcription factor family. ERF subfamily.</text>
</comment>
<dbReference type="InterPro" id="IPR001471">
    <property type="entry name" value="AP2/ERF_dom"/>
</dbReference>
<keyword evidence="10" id="KW-1185">Reference proteome</keyword>
<feature type="domain" description="AP2/ERF" evidence="8">
    <location>
        <begin position="55"/>
        <end position="112"/>
    </location>
</feature>
<name>A0AAP0IFL2_9MAGN</name>
<dbReference type="Proteomes" id="UP001420932">
    <property type="component" value="Unassembled WGS sequence"/>
</dbReference>
<evidence type="ECO:0000256" key="1">
    <source>
        <dbReference type="ARBA" id="ARBA00004123"/>
    </source>
</evidence>
<dbReference type="GO" id="GO:0003700">
    <property type="term" value="F:DNA-binding transcription factor activity"/>
    <property type="evidence" value="ECO:0007669"/>
    <property type="project" value="InterPro"/>
</dbReference>
<dbReference type="FunFam" id="3.30.730.10:FF:000005">
    <property type="entry name" value="ethylene-responsive transcription factor RAP2-11"/>
    <property type="match status" value="1"/>
</dbReference>
<dbReference type="PROSITE" id="PS51032">
    <property type="entry name" value="AP2_ERF"/>
    <property type="match status" value="1"/>
</dbReference>
<gene>
    <name evidence="9" type="ORF">Syun_021441</name>
</gene>
<dbReference type="Pfam" id="PF00847">
    <property type="entry name" value="AP2"/>
    <property type="match status" value="1"/>
</dbReference>
<dbReference type="GO" id="GO:0003677">
    <property type="term" value="F:DNA binding"/>
    <property type="evidence" value="ECO:0007669"/>
    <property type="project" value="UniProtKB-KW"/>
</dbReference>
<reference evidence="9 10" key="1">
    <citation type="submission" date="2024-01" db="EMBL/GenBank/DDBJ databases">
        <title>Genome assemblies of Stephania.</title>
        <authorList>
            <person name="Yang L."/>
        </authorList>
    </citation>
    <scope>NUCLEOTIDE SEQUENCE [LARGE SCALE GENOMIC DNA]</scope>
    <source>
        <strain evidence="9">YNDBR</strain>
        <tissue evidence="9">Leaf</tissue>
    </source>
</reference>
<dbReference type="SUPFAM" id="SSF54171">
    <property type="entry name" value="DNA-binding domain"/>
    <property type="match status" value="1"/>
</dbReference>
<evidence type="ECO:0000256" key="5">
    <source>
        <dbReference type="ARBA" id="ARBA00023242"/>
    </source>
</evidence>
<accession>A0AAP0IFL2</accession>
<evidence type="ECO:0000256" key="7">
    <source>
        <dbReference type="SAM" id="MobiDB-lite"/>
    </source>
</evidence>
<sequence length="259" mass="28443">MDCSHDLVICDPNASRPNEYHEILMMNKDGVTSTSTSSAEAAENRQRKKGNTASKYVGVRQRPSGRWVAEIKDSSQKLRLWLGTFDRAEEAAMAYDNAARLLRGRNAKTNFPNHQVTKSHDLGSATDHCIVGKSKNKNPRFYQLLRCAMMKKNFCNNIDHQHYSSLIKVGSSRDQDSGGGSIQEFSSLVEETIVCSPSSPPPSSNVHDRVLKKFGCCGDGDSGGYTFGGCKVYSSVVVAPSFSASTNLSKVLEEEKYAD</sequence>
<dbReference type="CDD" id="cd00018">
    <property type="entry name" value="AP2"/>
    <property type="match status" value="1"/>
</dbReference>